<protein>
    <submittedName>
        <fullName evidence="1">Phosphatidylinositol N-acetylglucosaminyltransferase GPI3 subunit</fullName>
        <ecNumber evidence="1">2.4.1.198</ecNumber>
    </submittedName>
</protein>
<keyword evidence="2" id="KW-1185">Reference proteome</keyword>
<accession>A0ACC1HPC4</accession>
<gene>
    <name evidence="1" type="primary">SPT14_1</name>
    <name evidence="1" type="ORF">EV182_004131</name>
</gene>
<dbReference type="EC" id="2.4.1.198" evidence="1"/>
<keyword evidence="1" id="KW-0808">Transferase</keyword>
<keyword evidence="1" id="KW-0328">Glycosyltransferase</keyword>
<comment type="caution">
    <text evidence="1">The sequence shown here is derived from an EMBL/GenBank/DDBJ whole genome shotgun (WGS) entry which is preliminary data.</text>
</comment>
<evidence type="ECO:0000313" key="1">
    <source>
        <dbReference type="EMBL" id="KAJ1678395.1"/>
    </source>
</evidence>
<dbReference type="EMBL" id="JAMZIH010001207">
    <property type="protein sequence ID" value="KAJ1678395.1"/>
    <property type="molecule type" value="Genomic_DNA"/>
</dbReference>
<proteinExistence type="predicted"/>
<evidence type="ECO:0000313" key="2">
    <source>
        <dbReference type="Proteomes" id="UP001145114"/>
    </source>
</evidence>
<feature type="non-terminal residue" evidence="1">
    <location>
        <position position="158"/>
    </location>
</feature>
<reference evidence="1" key="1">
    <citation type="submission" date="2022-06" db="EMBL/GenBank/DDBJ databases">
        <title>Phylogenomic reconstructions and comparative analyses of Kickxellomycotina fungi.</title>
        <authorList>
            <person name="Reynolds N.K."/>
            <person name="Stajich J.E."/>
            <person name="Barry K."/>
            <person name="Grigoriev I.V."/>
            <person name="Crous P."/>
            <person name="Smith M.E."/>
        </authorList>
    </citation>
    <scope>NUCLEOTIDE SEQUENCE</scope>
    <source>
        <strain evidence="1">RSA 2271</strain>
    </source>
</reference>
<sequence length="158" mass="17809">MISDFFHPNIGGVESHIYHNSQCLIQRGHKVVVITHAYGERRGVRYLAGGLKVYYIPAPIVYNNASLPTFFSTFHILRQIFIRERIDIVHGHQGILHARTMGIKAVFTDHSLFGFADASSILTNKLLKFVLSDVSHVICVSHTSKENTVLRAALDPWI</sequence>
<dbReference type="Proteomes" id="UP001145114">
    <property type="component" value="Unassembled WGS sequence"/>
</dbReference>
<name>A0ACC1HPC4_9FUNG</name>
<organism evidence="1 2">
    <name type="scientific">Spiromyces aspiralis</name>
    <dbReference type="NCBI Taxonomy" id="68401"/>
    <lineage>
        <taxon>Eukaryota</taxon>
        <taxon>Fungi</taxon>
        <taxon>Fungi incertae sedis</taxon>
        <taxon>Zoopagomycota</taxon>
        <taxon>Kickxellomycotina</taxon>
        <taxon>Kickxellomycetes</taxon>
        <taxon>Kickxellales</taxon>
        <taxon>Kickxellaceae</taxon>
        <taxon>Spiromyces</taxon>
    </lineage>
</organism>